<dbReference type="PANTHER" id="PTHR10137">
    <property type="entry name" value="V-TYPE PROTON ATPASE SUBUNIT C"/>
    <property type="match status" value="1"/>
</dbReference>
<dbReference type="Gene3D" id="3.30.70.100">
    <property type="match status" value="1"/>
</dbReference>
<keyword evidence="3 6" id="KW-0375">Hydrogen ion transport</keyword>
<reference evidence="7 8" key="1">
    <citation type="journal article" date="2016" name="Nat. Commun.">
        <title>Extremotolerant tardigrade genome and improved radiotolerance of human cultured cells by tardigrade-unique protein.</title>
        <authorList>
            <person name="Hashimoto T."/>
            <person name="Horikawa D.D."/>
            <person name="Saito Y."/>
            <person name="Kuwahara H."/>
            <person name="Kozuka-Hata H."/>
            <person name="Shin-I T."/>
            <person name="Minakuchi Y."/>
            <person name="Ohishi K."/>
            <person name="Motoyama A."/>
            <person name="Aizu T."/>
            <person name="Enomoto A."/>
            <person name="Kondo K."/>
            <person name="Tanaka S."/>
            <person name="Hara Y."/>
            <person name="Koshikawa S."/>
            <person name="Sagara H."/>
            <person name="Miura T."/>
            <person name="Yokobori S."/>
            <person name="Miyagawa K."/>
            <person name="Suzuki Y."/>
            <person name="Kubo T."/>
            <person name="Oyama M."/>
            <person name="Kohara Y."/>
            <person name="Fujiyama A."/>
            <person name="Arakawa K."/>
            <person name="Katayama T."/>
            <person name="Toyoda A."/>
            <person name="Kunieda T."/>
        </authorList>
    </citation>
    <scope>NUCLEOTIDE SEQUENCE [LARGE SCALE GENOMIC DNA]</scope>
    <source>
        <strain evidence="7 8">YOKOZUNA-1</strain>
    </source>
</reference>
<comment type="function">
    <text evidence="6">Subunit of the V1 complex of vacuolar(H+)-ATPase (V-ATPase), a multisubunit enzyme composed of a peripheral complex (V1) that hydrolyzes ATP and a membrane integral complex (V0) that translocates protons. V-ATPase is responsible for acidifying and maintaining the pH of intracellular compartments and in some cell types, is targeted to the plasma membrane, where it is responsible for acidifying the extracellular environment. Subunit C is necessary for the assembly of the catalytic sector of the enzyme and is likely to have a specific function in its catalytic activity.</text>
</comment>
<dbReference type="GO" id="GO:0005765">
    <property type="term" value="C:lysosomal membrane"/>
    <property type="evidence" value="ECO:0007669"/>
    <property type="project" value="TreeGrafter"/>
</dbReference>
<dbReference type="GO" id="GO:0046961">
    <property type="term" value="F:proton-transporting ATPase activity, rotational mechanism"/>
    <property type="evidence" value="ECO:0007669"/>
    <property type="project" value="InterPro"/>
</dbReference>
<dbReference type="Gene3D" id="3.30.70.1180">
    <property type="entry name" value="Vacuolar atp synthase subunit c, domain 1"/>
    <property type="match status" value="1"/>
</dbReference>
<dbReference type="Proteomes" id="UP000186922">
    <property type="component" value="Unassembled WGS sequence"/>
</dbReference>
<dbReference type="InterPro" id="IPR004907">
    <property type="entry name" value="ATPase_V1-cplx_csu"/>
</dbReference>
<keyword evidence="8" id="KW-1185">Reference proteome</keyword>
<protein>
    <recommendedName>
        <fullName evidence="5 6">V-type proton ATPase subunit C</fullName>
    </recommendedName>
</protein>
<dbReference type="EMBL" id="BDGG01000007">
    <property type="protein sequence ID" value="GAV01314.1"/>
    <property type="molecule type" value="Genomic_DNA"/>
</dbReference>
<accession>A0A1D1VQU2</accession>
<name>A0A1D1VQU2_RAMVA</name>
<dbReference type="GO" id="GO:0000221">
    <property type="term" value="C:vacuolar proton-transporting V-type ATPase, V1 domain"/>
    <property type="evidence" value="ECO:0007669"/>
    <property type="project" value="TreeGrafter"/>
</dbReference>
<evidence type="ECO:0000256" key="2">
    <source>
        <dbReference type="ARBA" id="ARBA00022448"/>
    </source>
</evidence>
<dbReference type="CDD" id="cd14785">
    <property type="entry name" value="V-ATPase_C"/>
    <property type="match status" value="1"/>
</dbReference>
<dbReference type="STRING" id="947166.A0A1D1VQU2"/>
<comment type="caution">
    <text evidence="7">The sequence shown here is derived from an EMBL/GenBank/DDBJ whole genome shotgun (WGS) entry which is preliminary data.</text>
</comment>
<sequence length="391" mass="44061">MSEYWLISVPGEPTTQQAFDNLTNITTKGALGTISKFHVPDLKVGTLDQLVSLSDDLTKLDTSTEGVVRKLAAYLGDVLEDKKEKLAENLQANGTDINTYLTRFQWDMAKYPVKQSLRGQADIISKQVSQIEADLKSKSSGYNQLKGSLAGLERKAAGSLLTRNLGDIVKKEDFVLDSEYLTTLCVVVPKAQEKDWMAKYEKLTDMIVPRSTKKVFEDSENLLFTVTLFLKVAEEFKMKARENKFVVRDFTYNEKELEAGKVEMDKLAADKKKQYGPLVRWLKVNFSEAFTAWIHVKALRVFVESVLRYGLPVNFQTVLIQPNKKSIKKLRDDLQKQYAHLDTGGLMSDKQSDAMDMAAMGGMPTSSDYYPYVFYPINADVVSEVQKSSST</sequence>
<organism evidence="7 8">
    <name type="scientific">Ramazzottius varieornatus</name>
    <name type="common">Water bear</name>
    <name type="synonym">Tardigrade</name>
    <dbReference type="NCBI Taxonomy" id="947166"/>
    <lineage>
        <taxon>Eukaryota</taxon>
        <taxon>Metazoa</taxon>
        <taxon>Ecdysozoa</taxon>
        <taxon>Tardigrada</taxon>
        <taxon>Eutardigrada</taxon>
        <taxon>Parachela</taxon>
        <taxon>Hypsibioidea</taxon>
        <taxon>Ramazzottiidae</taxon>
        <taxon>Ramazzottius</taxon>
    </lineage>
</organism>
<proteinExistence type="inferred from homology"/>
<dbReference type="Pfam" id="PF03223">
    <property type="entry name" value="V-ATPase_C"/>
    <property type="match status" value="1"/>
</dbReference>
<dbReference type="AlphaFoldDB" id="A0A1D1VQU2"/>
<keyword evidence="4 6" id="KW-0406">Ion transport</keyword>
<keyword evidence="2 6" id="KW-0813">Transport</keyword>
<dbReference type="InterPro" id="IPR036132">
    <property type="entry name" value="Vac_ATP_synth_c_sf"/>
</dbReference>
<evidence type="ECO:0000256" key="4">
    <source>
        <dbReference type="ARBA" id="ARBA00023065"/>
    </source>
</evidence>
<evidence type="ECO:0000313" key="7">
    <source>
        <dbReference type="EMBL" id="GAV01314.1"/>
    </source>
</evidence>
<dbReference type="FunFam" id="3.30.70.100:FF:000002">
    <property type="entry name" value="V-type proton ATPase subunit C"/>
    <property type="match status" value="1"/>
</dbReference>
<comment type="subunit">
    <text evidence="6">V-ATPase is a heteromultimeric enzyme made up of two complexes: the ATP-hydrolytic V1 complex and the proton translocation V0 complex. The V1 complex consists of three catalytic AB heterodimers that form a heterohexamer, three peripheral stalks each consisting of EG heterodimers, one central rotor including subunits D and F, and the regulatory subunits C and H. The proton translocation complex V0 consists of the proton transport subunit a, a ring of proteolipid subunits c9c'', rotary subunit d, subunits e and f, and two accessory subunits.</text>
</comment>
<evidence type="ECO:0000256" key="6">
    <source>
        <dbReference type="RuleBase" id="RU364010"/>
    </source>
</evidence>
<dbReference type="SUPFAM" id="SSF118203">
    <property type="entry name" value="Vacuolar ATP synthase subunit C"/>
    <property type="match status" value="1"/>
</dbReference>
<evidence type="ECO:0000256" key="1">
    <source>
        <dbReference type="ARBA" id="ARBA00006138"/>
    </source>
</evidence>
<evidence type="ECO:0000313" key="8">
    <source>
        <dbReference type="Proteomes" id="UP000186922"/>
    </source>
</evidence>
<dbReference type="OrthoDB" id="6605928at2759"/>
<dbReference type="PANTHER" id="PTHR10137:SF0">
    <property type="entry name" value="V-TYPE PROTON ATPASE SUBUNIT C"/>
    <property type="match status" value="1"/>
</dbReference>
<evidence type="ECO:0000256" key="3">
    <source>
        <dbReference type="ARBA" id="ARBA00022781"/>
    </source>
</evidence>
<gene>
    <name evidence="7" type="primary">RvY_12048-1</name>
    <name evidence="7" type="synonym">RvY_12048.1</name>
    <name evidence="7" type="ORF">RvY_12048</name>
</gene>
<dbReference type="Gene3D" id="1.20.1460.10">
    <property type="entry name" value="subunit c (vma5p) of the yeast v-atpase, domain 2"/>
    <property type="match status" value="1"/>
</dbReference>
<comment type="similarity">
    <text evidence="1 6">Belongs to the V-ATPase C subunit family.</text>
</comment>
<evidence type="ECO:0000256" key="5">
    <source>
        <dbReference type="ARBA" id="ARBA00071118"/>
    </source>
</evidence>